<dbReference type="EMBL" id="AGNL01041296">
    <property type="protein sequence ID" value="EJK51649.1"/>
    <property type="molecule type" value="Genomic_DNA"/>
</dbReference>
<dbReference type="AlphaFoldDB" id="K0RHA1"/>
<evidence type="ECO:0000313" key="2">
    <source>
        <dbReference type="EMBL" id="EJK51649.1"/>
    </source>
</evidence>
<sequence>MKIGTALDIRKPSAWGSRNGSPNCPREGLQSEQLSKFCGPPRRPFEIRKVPRPRSPRLESKLDEVVSQNRRKVVASREFLELYRSSPIVEFMSTDLSWRLTAAGGRRKTPPETLRQWHAGASRSAHRPGPPSHESRSEVLPRAQAQGRDGVRHSKTRPAPGVGRGDNDNDNSDNDGT</sequence>
<keyword evidence="3" id="KW-1185">Reference proteome</keyword>
<organism evidence="2 3">
    <name type="scientific">Thalassiosira oceanica</name>
    <name type="common">Marine diatom</name>
    <dbReference type="NCBI Taxonomy" id="159749"/>
    <lineage>
        <taxon>Eukaryota</taxon>
        <taxon>Sar</taxon>
        <taxon>Stramenopiles</taxon>
        <taxon>Ochrophyta</taxon>
        <taxon>Bacillariophyta</taxon>
        <taxon>Coscinodiscophyceae</taxon>
        <taxon>Thalassiosirophycidae</taxon>
        <taxon>Thalassiosirales</taxon>
        <taxon>Thalassiosiraceae</taxon>
        <taxon>Thalassiosira</taxon>
    </lineage>
</organism>
<proteinExistence type="predicted"/>
<evidence type="ECO:0000313" key="3">
    <source>
        <dbReference type="Proteomes" id="UP000266841"/>
    </source>
</evidence>
<gene>
    <name evidence="2" type="ORF">THAOC_29161</name>
</gene>
<feature type="region of interest" description="Disordered" evidence="1">
    <location>
        <begin position="1"/>
        <end position="58"/>
    </location>
</feature>
<dbReference type="Proteomes" id="UP000266841">
    <property type="component" value="Unassembled WGS sequence"/>
</dbReference>
<feature type="region of interest" description="Disordered" evidence="1">
    <location>
        <begin position="102"/>
        <end position="177"/>
    </location>
</feature>
<name>K0RHA1_THAOC</name>
<feature type="compositionally biased region" description="Acidic residues" evidence="1">
    <location>
        <begin position="168"/>
        <end position="177"/>
    </location>
</feature>
<comment type="caution">
    <text evidence="2">The sequence shown here is derived from an EMBL/GenBank/DDBJ whole genome shotgun (WGS) entry which is preliminary data.</text>
</comment>
<evidence type="ECO:0000256" key="1">
    <source>
        <dbReference type="SAM" id="MobiDB-lite"/>
    </source>
</evidence>
<feature type="non-terminal residue" evidence="2">
    <location>
        <position position="177"/>
    </location>
</feature>
<reference evidence="2 3" key="1">
    <citation type="journal article" date="2012" name="Genome Biol.">
        <title>Genome and low-iron response of an oceanic diatom adapted to chronic iron limitation.</title>
        <authorList>
            <person name="Lommer M."/>
            <person name="Specht M."/>
            <person name="Roy A.S."/>
            <person name="Kraemer L."/>
            <person name="Andreson R."/>
            <person name="Gutowska M.A."/>
            <person name="Wolf J."/>
            <person name="Bergner S.V."/>
            <person name="Schilhabel M.B."/>
            <person name="Klostermeier U.C."/>
            <person name="Beiko R.G."/>
            <person name="Rosenstiel P."/>
            <person name="Hippler M."/>
            <person name="Laroche J."/>
        </authorList>
    </citation>
    <scope>NUCLEOTIDE SEQUENCE [LARGE SCALE GENOMIC DNA]</scope>
    <source>
        <strain evidence="2 3">CCMP1005</strain>
    </source>
</reference>
<accession>K0RHA1</accession>
<protein>
    <submittedName>
        <fullName evidence="2">Uncharacterized protein</fullName>
    </submittedName>
</protein>